<reference evidence="2" key="1">
    <citation type="submission" date="2021-01" db="EMBL/GenBank/DDBJ databases">
        <title>Adiantum capillus-veneris genome.</title>
        <authorList>
            <person name="Fang Y."/>
            <person name="Liao Q."/>
        </authorList>
    </citation>
    <scope>NUCLEOTIDE SEQUENCE</scope>
    <source>
        <strain evidence="2">H3</strain>
        <tissue evidence="2">Leaf</tissue>
    </source>
</reference>
<keyword evidence="3" id="KW-1185">Reference proteome</keyword>
<dbReference type="EMBL" id="JABFUD020000004">
    <property type="protein sequence ID" value="KAI5081460.1"/>
    <property type="molecule type" value="Genomic_DNA"/>
</dbReference>
<dbReference type="PANTHER" id="PTHR33321">
    <property type="match status" value="1"/>
</dbReference>
<dbReference type="InterPro" id="IPR007541">
    <property type="entry name" value="Uncharacterised_BSP"/>
</dbReference>
<evidence type="ECO:0000313" key="2">
    <source>
        <dbReference type="EMBL" id="KAI5081460.1"/>
    </source>
</evidence>
<name>A0A9D4ZQI3_ADICA</name>
<comment type="caution">
    <text evidence="2">The sequence shown here is derived from an EMBL/GenBank/DDBJ whole genome shotgun (WGS) entry which is preliminary data.</text>
</comment>
<feature type="signal peptide" evidence="1">
    <location>
        <begin position="1"/>
        <end position="23"/>
    </location>
</feature>
<keyword evidence="1" id="KW-0732">Signal</keyword>
<protein>
    <submittedName>
        <fullName evidence="2">Uncharacterized protein</fullName>
    </submittedName>
</protein>
<feature type="chain" id="PRO_5038995705" evidence="1">
    <location>
        <begin position="24"/>
        <end position="242"/>
    </location>
</feature>
<dbReference type="Proteomes" id="UP000886520">
    <property type="component" value="Chromosome 4"/>
</dbReference>
<dbReference type="Pfam" id="PF04450">
    <property type="entry name" value="BSP"/>
    <property type="match status" value="1"/>
</dbReference>
<dbReference type="OrthoDB" id="891726at2759"/>
<gene>
    <name evidence="2" type="ORF">GOP47_0004643</name>
</gene>
<evidence type="ECO:0000256" key="1">
    <source>
        <dbReference type="SAM" id="SignalP"/>
    </source>
</evidence>
<evidence type="ECO:0000313" key="3">
    <source>
        <dbReference type="Proteomes" id="UP000886520"/>
    </source>
</evidence>
<accession>A0A9D4ZQI3</accession>
<organism evidence="2 3">
    <name type="scientific">Adiantum capillus-veneris</name>
    <name type="common">Maidenhair fern</name>
    <dbReference type="NCBI Taxonomy" id="13818"/>
    <lineage>
        <taxon>Eukaryota</taxon>
        <taxon>Viridiplantae</taxon>
        <taxon>Streptophyta</taxon>
        <taxon>Embryophyta</taxon>
        <taxon>Tracheophyta</taxon>
        <taxon>Polypodiopsida</taxon>
        <taxon>Polypodiidae</taxon>
        <taxon>Polypodiales</taxon>
        <taxon>Pteridineae</taxon>
        <taxon>Pteridaceae</taxon>
        <taxon>Vittarioideae</taxon>
        <taxon>Adiantum</taxon>
    </lineage>
</organism>
<dbReference type="PANTHER" id="PTHR33321:SF12">
    <property type="entry name" value="PLANT BASIC SECRETORY PROTEIN (BSP) FAMILY PROTEIN"/>
    <property type="match status" value="1"/>
</dbReference>
<sequence>MATQQLVVLIVVLLSGTWEGVLARTQYMARNRAADKAGGQRFEEAVGESEAENTMASASQFIQQIFGYTENTTYAKKQVETVTLYVDDEVEEAGAEAETEEDGSNESAIVHLSQSYVGTYADEDVETEVKGVLYREMARVWQWSGQGSAQGKSVRDGIADYVRLLAGLASSRWVKPGQGDRWDQGDDVTAYFLQYCESQQPGFVASLNAKMASGRWDASYFQELTGQSVDQLWTNYKKNYAM</sequence>
<proteinExistence type="predicted"/>
<dbReference type="AlphaFoldDB" id="A0A9D4ZQI3"/>